<sequence>MEATVETLNIKVMQLNMTVAKTNAVLEAGKPEPIERQLATLKAITAEIDRMRLHVEAKKLAAEEEIADIQTWNAHLDAKVEEADNEVVKVRKWLDDRKREAEVLAQEEKLQFEEKLYKIKLELQMELQATQTSQHPLHTNTSSDIQAKFDGTFMDWPRFWGQFSETIDKTSVAPITKFSYLRELLDFKVKRTIEALPFTSEGYNRAKSILVEKYGKESEIVKAYTNEILDIPSVPNANPKKISEFSEKLTYCVQALQTLKKLEQVNGAVSMTLDSHPRRPRSNRSRLGELGFRWSFRSNPTVGETEPGGNNTN</sequence>
<proteinExistence type="predicted"/>
<dbReference type="AlphaFoldDB" id="A0A3M6T4W3"/>
<dbReference type="Proteomes" id="UP000275408">
    <property type="component" value="Unassembled WGS sequence"/>
</dbReference>
<dbReference type="InterPro" id="IPR005312">
    <property type="entry name" value="DUF1759"/>
</dbReference>
<keyword evidence="2" id="KW-1185">Reference proteome</keyword>
<reference evidence="1 2" key="1">
    <citation type="journal article" date="2018" name="Sci. Rep.">
        <title>Comparative analysis of the Pocillopora damicornis genome highlights role of immune system in coral evolution.</title>
        <authorList>
            <person name="Cunning R."/>
            <person name="Bay R.A."/>
            <person name="Gillette P."/>
            <person name="Baker A.C."/>
            <person name="Traylor-Knowles N."/>
        </authorList>
    </citation>
    <scope>NUCLEOTIDE SEQUENCE [LARGE SCALE GENOMIC DNA]</scope>
    <source>
        <strain evidence="1">RSMAS</strain>
        <tissue evidence="1">Whole animal</tissue>
    </source>
</reference>
<comment type="caution">
    <text evidence="1">The sequence shown here is derived from an EMBL/GenBank/DDBJ whole genome shotgun (WGS) entry which is preliminary data.</text>
</comment>
<dbReference type="Pfam" id="PF03564">
    <property type="entry name" value="DUF1759"/>
    <property type="match status" value="1"/>
</dbReference>
<gene>
    <name evidence="1" type="ORF">pdam_00021768</name>
</gene>
<dbReference type="PANTHER" id="PTHR47331">
    <property type="entry name" value="PHD-TYPE DOMAIN-CONTAINING PROTEIN"/>
    <property type="match status" value="1"/>
</dbReference>
<organism evidence="1 2">
    <name type="scientific">Pocillopora damicornis</name>
    <name type="common">Cauliflower coral</name>
    <name type="synonym">Millepora damicornis</name>
    <dbReference type="NCBI Taxonomy" id="46731"/>
    <lineage>
        <taxon>Eukaryota</taxon>
        <taxon>Metazoa</taxon>
        <taxon>Cnidaria</taxon>
        <taxon>Anthozoa</taxon>
        <taxon>Hexacorallia</taxon>
        <taxon>Scleractinia</taxon>
        <taxon>Astrocoeniina</taxon>
        <taxon>Pocilloporidae</taxon>
        <taxon>Pocillopora</taxon>
    </lineage>
</organism>
<protein>
    <submittedName>
        <fullName evidence="1">Uncharacterized protein</fullName>
    </submittedName>
</protein>
<evidence type="ECO:0000313" key="1">
    <source>
        <dbReference type="EMBL" id="RMX35772.1"/>
    </source>
</evidence>
<dbReference type="EMBL" id="RCHS01004340">
    <property type="protein sequence ID" value="RMX35772.1"/>
    <property type="molecule type" value="Genomic_DNA"/>
</dbReference>
<dbReference type="OrthoDB" id="5987174at2759"/>
<evidence type="ECO:0000313" key="2">
    <source>
        <dbReference type="Proteomes" id="UP000275408"/>
    </source>
</evidence>
<name>A0A3M6T4W3_POCDA</name>
<accession>A0A3M6T4W3</accession>